<evidence type="ECO:0000256" key="1">
    <source>
        <dbReference type="SAM" id="MobiDB-lite"/>
    </source>
</evidence>
<feature type="region of interest" description="Disordered" evidence="1">
    <location>
        <begin position="1"/>
        <end position="23"/>
    </location>
</feature>
<dbReference type="GO" id="GO:0046872">
    <property type="term" value="F:metal ion binding"/>
    <property type="evidence" value="ECO:0007669"/>
    <property type="project" value="InterPro"/>
</dbReference>
<name>A0A5N5MNS4_9ROSI</name>
<proteinExistence type="predicted"/>
<dbReference type="InterPro" id="IPR004320">
    <property type="entry name" value="BPS1_pln"/>
</dbReference>
<dbReference type="Proteomes" id="UP000326939">
    <property type="component" value="Chromosome 5"/>
</dbReference>
<evidence type="ECO:0000313" key="3">
    <source>
        <dbReference type="Proteomes" id="UP000326939"/>
    </source>
</evidence>
<sequence>MASLSPPNPALPVRSISLPSRSHPNSLKVEAQLTKLKSWDSSANPLKAETIQTSLTKLAELFNSIQDLIHSPLTQQAFHPHHSSPVEGAIEGSVGLLDVCCTVRDLFMAMKEHVQGMQSLLRRRGARDSSIESSILAYVSFRKKTKKEIAKSIRTLKRTETKVNGSYRRSTVVEAQQSYVIEVINEARVIAISIFRSLVSFLSMPEVEKNAGGWSMISKLTRVGMLASDKGQKTFNEVGNVDIALCSIQGQVRKKDAKVDVQEVQRRLEKLDECINVCALLVLLRVSAPCAECNRKLSESSVLQVCELQVDTQSPGWQKTLCKVLKGIQGVSFTIDASRGRARVSGEVNPNKLLLILAKAGKHAELIWVHHGNIQSNTQNYSHVYGNTPLGYGEGYGYYNDYPYNDPNRGMNYYMDDPRQTYLYSHHQDYYPPQFYPPYSYYEPPAVYFPQAPPPVQNQRLESVCNMM</sequence>
<dbReference type="CDD" id="cd00371">
    <property type="entry name" value="HMA"/>
    <property type="match status" value="1"/>
</dbReference>
<dbReference type="EMBL" id="VDCV01000005">
    <property type="protein sequence ID" value="KAB5556719.1"/>
    <property type="molecule type" value="Genomic_DNA"/>
</dbReference>
<dbReference type="GO" id="GO:0048367">
    <property type="term" value="P:shoot system development"/>
    <property type="evidence" value="ECO:0007669"/>
    <property type="project" value="InterPro"/>
</dbReference>
<reference evidence="3" key="1">
    <citation type="journal article" date="2019" name="Gigascience">
        <title>De novo genome assembly of the endangered Acer yangbiense, a plant species with extremely small populations endemic to Yunnan Province, China.</title>
        <authorList>
            <person name="Yang J."/>
            <person name="Wariss H.M."/>
            <person name="Tao L."/>
            <person name="Zhang R."/>
            <person name="Yun Q."/>
            <person name="Hollingsworth P."/>
            <person name="Dao Z."/>
            <person name="Luo G."/>
            <person name="Guo H."/>
            <person name="Ma Y."/>
            <person name="Sun W."/>
        </authorList>
    </citation>
    <scope>NUCLEOTIDE SEQUENCE [LARGE SCALE GENOMIC DNA]</scope>
    <source>
        <strain evidence="3">cv. br00</strain>
    </source>
</reference>
<evidence type="ECO:0000313" key="2">
    <source>
        <dbReference type="EMBL" id="KAB5556719.1"/>
    </source>
</evidence>
<keyword evidence="3" id="KW-1185">Reference proteome</keyword>
<dbReference type="AlphaFoldDB" id="A0A5N5MNS4"/>
<gene>
    <name evidence="2" type="ORF">DKX38_007628</name>
</gene>
<dbReference type="Gene3D" id="3.30.70.100">
    <property type="match status" value="1"/>
</dbReference>
<protein>
    <recommendedName>
        <fullName evidence="4">HMA domain-containing protein</fullName>
    </recommendedName>
</protein>
<accession>A0A5N5MNS4</accession>
<dbReference type="Pfam" id="PF03087">
    <property type="entry name" value="BPS1"/>
    <property type="match status" value="1"/>
</dbReference>
<comment type="caution">
    <text evidence="2">The sequence shown here is derived from an EMBL/GenBank/DDBJ whole genome shotgun (WGS) entry which is preliminary data.</text>
</comment>
<dbReference type="InterPro" id="IPR006121">
    <property type="entry name" value="HMA_dom"/>
</dbReference>
<feature type="compositionally biased region" description="Pro residues" evidence="1">
    <location>
        <begin position="1"/>
        <end position="10"/>
    </location>
</feature>
<organism evidence="2 3">
    <name type="scientific">Salix brachista</name>
    <dbReference type="NCBI Taxonomy" id="2182728"/>
    <lineage>
        <taxon>Eukaryota</taxon>
        <taxon>Viridiplantae</taxon>
        <taxon>Streptophyta</taxon>
        <taxon>Embryophyta</taxon>
        <taxon>Tracheophyta</taxon>
        <taxon>Spermatophyta</taxon>
        <taxon>Magnoliopsida</taxon>
        <taxon>eudicotyledons</taxon>
        <taxon>Gunneridae</taxon>
        <taxon>Pentapetalae</taxon>
        <taxon>rosids</taxon>
        <taxon>fabids</taxon>
        <taxon>Malpighiales</taxon>
        <taxon>Salicaceae</taxon>
        <taxon>Saliceae</taxon>
        <taxon>Salix</taxon>
    </lineage>
</organism>
<dbReference type="PANTHER" id="PTHR33070">
    <property type="entry name" value="OS06G0725500 PROTEIN"/>
    <property type="match status" value="1"/>
</dbReference>
<evidence type="ECO:0008006" key="4">
    <source>
        <dbReference type="Google" id="ProtNLM"/>
    </source>
</evidence>
<dbReference type="PANTHER" id="PTHR33070:SF120">
    <property type="entry name" value="EXPRESSED PROTEIN"/>
    <property type="match status" value="1"/>
</dbReference>
<dbReference type="GO" id="GO:0048364">
    <property type="term" value="P:root development"/>
    <property type="evidence" value="ECO:0007669"/>
    <property type="project" value="InterPro"/>
</dbReference>